<keyword evidence="5" id="KW-1185">Reference proteome</keyword>
<dbReference type="SMART" id="SM00939">
    <property type="entry name" value="PepX_C"/>
    <property type="match status" value="1"/>
</dbReference>
<dbReference type="Proteomes" id="UP000487268">
    <property type="component" value="Unassembled WGS sequence"/>
</dbReference>
<dbReference type="NCBIfam" id="TIGR00976">
    <property type="entry name" value="CocE_NonD"/>
    <property type="match status" value="1"/>
</dbReference>
<dbReference type="EMBL" id="WEGH01000003">
    <property type="protein sequence ID" value="MQY07452.1"/>
    <property type="molecule type" value="Genomic_DNA"/>
</dbReference>
<dbReference type="EC" id="3.1.1.-" evidence="4"/>
<dbReference type="AlphaFoldDB" id="A0A7K0C2W9"/>
<dbReference type="Pfam" id="PF02129">
    <property type="entry name" value="Peptidase_S15"/>
    <property type="match status" value="1"/>
</dbReference>
<dbReference type="Pfam" id="PF08530">
    <property type="entry name" value="PepX_C"/>
    <property type="match status" value="1"/>
</dbReference>
<dbReference type="RefSeq" id="WP_153537243.1">
    <property type="nucleotide sequence ID" value="NZ_WEGH01000003.1"/>
</dbReference>
<evidence type="ECO:0000256" key="1">
    <source>
        <dbReference type="ARBA" id="ARBA00022801"/>
    </source>
</evidence>
<feature type="domain" description="Xaa-Pro dipeptidyl-peptidase C-terminal" evidence="3">
    <location>
        <begin position="330"/>
        <end position="584"/>
    </location>
</feature>
<reference evidence="4 5" key="1">
    <citation type="submission" date="2019-10" db="EMBL/GenBank/DDBJ databases">
        <title>Actinomadura rubteroloni sp. nov. and Actinomadura macrotermitis sp. nov., isolated from the gut of fungus growing-termite Macrotermes natalensis.</title>
        <authorList>
            <person name="Benndorf R."/>
            <person name="Martin K."/>
            <person name="Kuefner M."/>
            <person name="De Beer W."/>
            <person name="Kaster A.-K."/>
            <person name="Vollmers J."/>
            <person name="Poulsen M."/>
            <person name="Beemelmanns C."/>
        </authorList>
    </citation>
    <scope>NUCLEOTIDE SEQUENCE [LARGE SCALE GENOMIC DNA]</scope>
    <source>
        <strain evidence="4 5">RB68</strain>
    </source>
</reference>
<protein>
    <submittedName>
        <fullName evidence="4">Putative serine esterase</fullName>
        <ecNumber evidence="4">3.1.1.-</ecNumber>
    </submittedName>
</protein>
<feature type="signal peptide" evidence="2">
    <location>
        <begin position="1"/>
        <end position="22"/>
    </location>
</feature>
<dbReference type="InterPro" id="IPR000383">
    <property type="entry name" value="Xaa-Pro-like_dom"/>
</dbReference>
<dbReference type="Gene3D" id="1.10.3020.10">
    <property type="entry name" value="alpha-amino acid ester hydrolase ( Helical cap domain)"/>
    <property type="match status" value="1"/>
</dbReference>
<proteinExistence type="predicted"/>
<dbReference type="InterPro" id="IPR013736">
    <property type="entry name" value="Xaa-Pro_dipept_C"/>
</dbReference>
<comment type="caution">
    <text evidence="4">The sequence shown here is derived from an EMBL/GenBank/DDBJ whole genome shotgun (WGS) entry which is preliminary data.</text>
</comment>
<dbReference type="PANTHER" id="PTHR43056">
    <property type="entry name" value="PEPTIDASE S9 PROLYL OLIGOPEPTIDASE"/>
    <property type="match status" value="1"/>
</dbReference>
<dbReference type="InterPro" id="IPR008979">
    <property type="entry name" value="Galactose-bd-like_sf"/>
</dbReference>
<accession>A0A7K0C2W9</accession>
<organism evidence="4 5">
    <name type="scientific">Actinomadura macrotermitis</name>
    <dbReference type="NCBI Taxonomy" id="2585200"/>
    <lineage>
        <taxon>Bacteria</taxon>
        <taxon>Bacillati</taxon>
        <taxon>Actinomycetota</taxon>
        <taxon>Actinomycetes</taxon>
        <taxon>Streptosporangiales</taxon>
        <taxon>Thermomonosporaceae</taxon>
        <taxon>Actinomadura</taxon>
    </lineage>
</organism>
<sequence>MRRLAAAALLAAGVLAPARAQAAPAAYDVVVQKDVMVRMSDGAELVVDVYRPARGGKAAAGRFPVVVSQTPYNKSVPGASMQADFLVRHGYVQVVADVRGTGGSPGAWDAFGAREQKDGKELVEWASSRARSWSDGRVGLMGASYGAINQLFTAAQHPRGLKAIFPVVPMGDAYRDVVGTGGQLGLAFVPLWMTGVGALGLLPPTYAGKDPKKAEQVLRRHLGNIPDFEIRMILNALTGGDKAFDSSFYRLRSPLEVIDKVNVPTFLVGGQFDIFQRSEPLLYQRLAARGVPSRFVYGPWYHIDGAAPALGLPLPNAQTPPGMTLPELALRWFDQHVKGLKDTGRPIAPVTYYEQGPGAWRTSATWPPAVTYRKLYLGDRRSLSWTASAGKPDTVPFAPFAGLCSRSAVQWTIGVGALLGLSCATDQRDNDRQGIVYDLPVTKPLSLTGAVNAHLWVSSAARDGQLAVRLEDVAPDGKVTQLSAGWQVASLRALDEKRTVRRNGMIIQPYHPYTRKSGAAMKPGVPVPVDVEIYGFAGTLAPGHRLRVSIQTGDFPHLFPNLPQLGRSGALKIWHDPAHPSWVALPVR</sequence>
<dbReference type="SUPFAM" id="SSF49785">
    <property type="entry name" value="Galactose-binding domain-like"/>
    <property type="match status" value="1"/>
</dbReference>
<dbReference type="Gene3D" id="3.40.50.1820">
    <property type="entry name" value="alpha/beta hydrolase"/>
    <property type="match status" value="1"/>
</dbReference>
<dbReference type="GO" id="GO:0008239">
    <property type="term" value="F:dipeptidyl-peptidase activity"/>
    <property type="evidence" value="ECO:0007669"/>
    <property type="project" value="InterPro"/>
</dbReference>
<keyword evidence="1 4" id="KW-0378">Hydrolase</keyword>
<gene>
    <name evidence="4" type="ORF">ACRB68_55520</name>
</gene>
<evidence type="ECO:0000259" key="3">
    <source>
        <dbReference type="SMART" id="SM00939"/>
    </source>
</evidence>
<dbReference type="SUPFAM" id="SSF53474">
    <property type="entry name" value="alpha/beta-Hydrolases"/>
    <property type="match status" value="1"/>
</dbReference>
<dbReference type="InterPro" id="IPR050585">
    <property type="entry name" value="Xaa-Pro_dipeptidyl-ppase/CocE"/>
</dbReference>
<name>A0A7K0C2W9_9ACTN</name>
<dbReference type="InterPro" id="IPR029058">
    <property type="entry name" value="AB_hydrolase_fold"/>
</dbReference>
<evidence type="ECO:0000256" key="2">
    <source>
        <dbReference type="SAM" id="SignalP"/>
    </source>
</evidence>
<evidence type="ECO:0000313" key="5">
    <source>
        <dbReference type="Proteomes" id="UP000487268"/>
    </source>
</evidence>
<dbReference type="Gene3D" id="2.60.120.260">
    <property type="entry name" value="Galactose-binding domain-like"/>
    <property type="match status" value="1"/>
</dbReference>
<evidence type="ECO:0000313" key="4">
    <source>
        <dbReference type="EMBL" id="MQY07452.1"/>
    </source>
</evidence>
<dbReference type="PANTHER" id="PTHR43056:SF10">
    <property type="entry name" value="COCE_NOND FAMILY, PUTATIVE (AFU_ORTHOLOGUE AFUA_7G00600)-RELATED"/>
    <property type="match status" value="1"/>
</dbReference>
<keyword evidence="2" id="KW-0732">Signal</keyword>
<feature type="chain" id="PRO_5029636172" evidence="2">
    <location>
        <begin position="23"/>
        <end position="588"/>
    </location>
</feature>
<dbReference type="OrthoDB" id="5240615at2"/>
<dbReference type="InterPro" id="IPR005674">
    <property type="entry name" value="CocE/Ser_esterase"/>
</dbReference>